<dbReference type="OrthoDB" id="7391097at2"/>
<dbReference type="eggNOG" id="COG3453">
    <property type="taxonomic scope" value="Bacteria"/>
</dbReference>
<dbReference type="RefSeq" id="WP_021761272.1">
    <property type="nucleotide sequence ID" value="NC_022444.1"/>
</dbReference>
<dbReference type="SUPFAM" id="SSF52799">
    <property type="entry name" value="(Phosphotyrosine protein) phosphatases II"/>
    <property type="match status" value="1"/>
</dbReference>
<reference evidence="1 2" key="1">
    <citation type="journal article" date="2013" name="J. Bacteriol.">
        <title>Roles of HynAB and Ech, the only two hydrogenases found in the model sulfate reducer Desulfovibrio gigas.</title>
        <authorList>
            <person name="Morais-Silva F.O."/>
            <person name="Santos C.I."/>
            <person name="Rodrigues R."/>
            <person name="Pereira I.A."/>
            <person name="Rodrigues-Pousada C."/>
        </authorList>
    </citation>
    <scope>NUCLEOTIDE SEQUENCE [LARGE SCALE GENOMIC DNA]</scope>
    <source>
        <strain evidence="2">ATCC 19364 / DSM 1382 / NCIMB 9332 / VKM B-1759</strain>
    </source>
</reference>
<proteinExistence type="predicted"/>
<evidence type="ECO:0000313" key="2">
    <source>
        <dbReference type="Proteomes" id="UP000016587"/>
    </source>
</evidence>
<protein>
    <submittedName>
        <fullName evidence="1">Putative Phosphatase</fullName>
    </submittedName>
</protein>
<dbReference type="Proteomes" id="UP000016587">
    <property type="component" value="Chromosome"/>
</dbReference>
<dbReference type="KEGG" id="dgg:DGI_2537"/>
<dbReference type="EMBL" id="CP006585">
    <property type="protein sequence ID" value="AGW14272.1"/>
    <property type="molecule type" value="Genomic_DNA"/>
</dbReference>
<name>T2GED9_MEGG1</name>
<dbReference type="HOGENOM" id="CLU_105726_0_0_7"/>
<gene>
    <name evidence="1" type="ORF">DGI_2537</name>
</gene>
<accession>T2GED9</accession>
<dbReference type="InterPro" id="IPR029021">
    <property type="entry name" value="Prot-tyrosine_phosphatase-like"/>
</dbReference>
<evidence type="ECO:0000313" key="1">
    <source>
        <dbReference type="EMBL" id="AGW14272.1"/>
    </source>
</evidence>
<organism evidence="1 2">
    <name type="scientific">Megalodesulfovibrio gigas (strain ATCC 19364 / DSM 1382 / NCIMB 9332 / VKM B-1759)</name>
    <name type="common">Desulfovibrio gigas</name>
    <dbReference type="NCBI Taxonomy" id="1121448"/>
    <lineage>
        <taxon>Bacteria</taxon>
        <taxon>Pseudomonadati</taxon>
        <taxon>Thermodesulfobacteriota</taxon>
        <taxon>Desulfovibrionia</taxon>
        <taxon>Desulfovibrionales</taxon>
        <taxon>Desulfovibrionaceae</taxon>
        <taxon>Megalodesulfovibrio</taxon>
    </lineage>
</organism>
<reference evidence="2" key="2">
    <citation type="submission" date="2013-07" db="EMBL/GenBank/DDBJ databases">
        <authorList>
            <person name="Morais-Silva F.O."/>
            <person name="Rezende A.M."/>
            <person name="Pimentel C."/>
            <person name="Resende D.M."/>
            <person name="Santos C.I."/>
            <person name="Clemente C."/>
            <person name="de Oliveira L.M."/>
            <person name="da Silva S.M."/>
            <person name="Costa D.A."/>
            <person name="Varela-Raposo A."/>
            <person name="Horacio E.C.A."/>
            <person name="Matos M."/>
            <person name="Flores O."/>
            <person name="Ruiz J.C."/>
            <person name="Rodrigues-Pousada C."/>
        </authorList>
    </citation>
    <scope>NUCLEOTIDE SEQUENCE [LARGE SCALE GENOMIC DNA]</scope>
    <source>
        <strain evidence="2">ATCC 19364 / DSM 1382 / NCIMB 9332 / VKM B-1759</strain>
    </source>
</reference>
<dbReference type="CDD" id="cd14503">
    <property type="entry name" value="PTP-bact"/>
    <property type="match status" value="1"/>
</dbReference>
<dbReference type="PATRIC" id="fig|1121448.10.peg.2487"/>
<dbReference type="Gene3D" id="3.90.190.10">
    <property type="entry name" value="Protein tyrosine phosphatase superfamily"/>
    <property type="match status" value="1"/>
</dbReference>
<dbReference type="STRING" id="1121448.DGI_2537"/>
<sequence>MSIPGSLQDIPAIRRFSPTVLCAGHPTEAQLTACARAGVEVVINLSLHGQPYSLPDEAGLLASLGVEYIHIPVIWDVPTSEDVARFFEAMRTTAGRSTLVHCVKNMRVTAFLALYAIHQGGDREHWLWWIRETWEPDEYPAWAGLLATISPVH</sequence>
<dbReference type="AlphaFoldDB" id="T2GED9"/>
<keyword evidence="2" id="KW-1185">Reference proteome</keyword>